<accession>A0A4S8L6I6</accession>
<evidence type="ECO:0008006" key="6">
    <source>
        <dbReference type="Google" id="ProtNLM"/>
    </source>
</evidence>
<dbReference type="AlphaFoldDB" id="A0A4S8L6I6"/>
<reference evidence="4 5" key="1">
    <citation type="journal article" date="2019" name="Nat. Ecol. Evol.">
        <title>Megaphylogeny resolves global patterns of mushroom evolution.</title>
        <authorList>
            <person name="Varga T."/>
            <person name="Krizsan K."/>
            <person name="Foldi C."/>
            <person name="Dima B."/>
            <person name="Sanchez-Garcia M."/>
            <person name="Sanchez-Ramirez S."/>
            <person name="Szollosi G.J."/>
            <person name="Szarkandi J.G."/>
            <person name="Papp V."/>
            <person name="Albert L."/>
            <person name="Andreopoulos W."/>
            <person name="Angelini C."/>
            <person name="Antonin V."/>
            <person name="Barry K.W."/>
            <person name="Bougher N.L."/>
            <person name="Buchanan P."/>
            <person name="Buyck B."/>
            <person name="Bense V."/>
            <person name="Catcheside P."/>
            <person name="Chovatia M."/>
            <person name="Cooper J."/>
            <person name="Damon W."/>
            <person name="Desjardin D."/>
            <person name="Finy P."/>
            <person name="Geml J."/>
            <person name="Haridas S."/>
            <person name="Hughes K."/>
            <person name="Justo A."/>
            <person name="Karasinski D."/>
            <person name="Kautmanova I."/>
            <person name="Kiss B."/>
            <person name="Kocsube S."/>
            <person name="Kotiranta H."/>
            <person name="LaButti K.M."/>
            <person name="Lechner B.E."/>
            <person name="Liimatainen K."/>
            <person name="Lipzen A."/>
            <person name="Lukacs Z."/>
            <person name="Mihaltcheva S."/>
            <person name="Morgado L.N."/>
            <person name="Niskanen T."/>
            <person name="Noordeloos M.E."/>
            <person name="Ohm R.A."/>
            <person name="Ortiz-Santana B."/>
            <person name="Ovrebo C."/>
            <person name="Racz N."/>
            <person name="Riley R."/>
            <person name="Savchenko A."/>
            <person name="Shiryaev A."/>
            <person name="Soop K."/>
            <person name="Spirin V."/>
            <person name="Szebenyi C."/>
            <person name="Tomsovsky M."/>
            <person name="Tulloss R.E."/>
            <person name="Uehling J."/>
            <person name="Grigoriev I.V."/>
            <person name="Vagvolgyi C."/>
            <person name="Papp T."/>
            <person name="Martin F.M."/>
            <person name="Miettinen O."/>
            <person name="Hibbett D.S."/>
            <person name="Nagy L.G."/>
        </authorList>
    </citation>
    <scope>NUCLEOTIDE SEQUENCE [LARGE SCALE GENOMIC DNA]</scope>
    <source>
        <strain evidence="4 5">CBS 962.96</strain>
    </source>
</reference>
<dbReference type="EMBL" id="ML179611">
    <property type="protein sequence ID" value="THU84262.1"/>
    <property type="molecule type" value="Genomic_DNA"/>
</dbReference>
<evidence type="ECO:0000256" key="2">
    <source>
        <dbReference type="SAM" id="Phobius"/>
    </source>
</evidence>
<evidence type="ECO:0000256" key="1">
    <source>
        <dbReference type="SAM" id="MobiDB-lite"/>
    </source>
</evidence>
<feature type="transmembrane region" description="Helical" evidence="2">
    <location>
        <begin position="155"/>
        <end position="176"/>
    </location>
</feature>
<evidence type="ECO:0000256" key="3">
    <source>
        <dbReference type="SAM" id="SignalP"/>
    </source>
</evidence>
<dbReference type="OrthoDB" id="3058674at2759"/>
<keyword evidence="3" id="KW-0732">Signal</keyword>
<keyword evidence="2" id="KW-1133">Transmembrane helix</keyword>
<evidence type="ECO:0000313" key="5">
    <source>
        <dbReference type="Proteomes" id="UP000297245"/>
    </source>
</evidence>
<dbReference type="Proteomes" id="UP000297245">
    <property type="component" value="Unassembled WGS sequence"/>
</dbReference>
<sequence length="374" mass="40521">MLPLNLFVYVTTLLLTSLPADALSIVPISIVTQLLPITVTWFREAGDPDEWFLKKSDFRGFSSVPVLNPTDHKGEVAITFTDIATFRLLAFDSANSRSIVELTFAPTSTDTSSTFAPISIDTSPTVSSPSSLEGISSVPPSNSSNTGKNQKIANVPIIVGGSIGAIGFLVLAVVFLSCRLKAKHGVHTARGTISPFPPSNPDINQTLDTSARLRNKPGGMEIDLEVAINGCGCGCGKPESSSNSVATTGNVQTSVQRQLRAAGRTFNRTRIPLEKRQIGNEQRDLSMWVEHGDDERTLGLPAPASAERRSRTRSNRIPNILRHLDSGIRIMQFSRQASARKQRMTGENSRERQGFATSGLVEANIELPPEYSFE</sequence>
<proteinExistence type="predicted"/>
<protein>
    <recommendedName>
        <fullName evidence="6">Mid2 domain-containing protein</fullName>
    </recommendedName>
</protein>
<gene>
    <name evidence="4" type="ORF">K435DRAFT_806861</name>
</gene>
<feature type="signal peptide" evidence="3">
    <location>
        <begin position="1"/>
        <end position="22"/>
    </location>
</feature>
<name>A0A4S8L6I6_DENBC</name>
<keyword evidence="2" id="KW-0472">Membrane</keyword>
<organism evidence="4 5">
    <name type="scientific">Dendrothele bispora (strain CBS 962.96)</name>
    <dbReference type="NCBI Taxonomy" id="1314807"/>
    <lineage>
        <taxon>Eukaryota</taxon>
        <taxon>Fungi</taxon>
        <taxon>Dikarya</taxon>
        <taxon>Basidiomycota</taxon>
        <taxon>Agaricomycotina</taxon>
        <taxon>Agaricomycetes</taxon>
        <taxon>Agaricomycetidae</taxon>
        <taxon>Agaricales</taxon>
        <taxon>Agaricales incertae sedis</taxon>
        <taxon>Dendrothele</taxon>
    </lineage>
</organism>
<feature type="chain" id="PRO_5020336620" description="Mid2 domain-containing protein" evidence="3">
    <location>
        <begin position="23"/>
        <end position="374"/>
    </location>
</feature>
<keyword evidence="5" id="KW-1185">Reference proteome</keyword>
<keyword evidence="2" id="KW-0812">Transmembrane</keyword>
<feature type="region of interest" description="Disordered" evidence="1">
    <location>
        <begin position="120"/>
        <end position="149"/>
    </location>
</feature>
<evidence type="ECO:0000313" key="4">
    <source>
        <dbReference type="EMBL" id="THU84262.1"/>
    </source>
</evidence>